<name>A0A448WN62_9PLAT</name>
<evidence type="ECO:0000313" key="2">
    <source>
        <dbReference type="EMBL" id="VEL15975.1"/>
    </source>
</evidence>
<protein>
    <submittedName>
        <fullName evidence="2">Uncharacterized protein</fullName>
    </submittedName>
</protein>
<sequence length="288" mass="31809">MMIHEYSTIRSTGELEASRDFQVTSSGASLIWPIQNLRSEGPIPSSLVHADRAFGPATHGRPEKVAQLNHLSFVLNTRQVRPPCLHSPQVGRLSSFSRTMSFADNRLPLSLPEGLSFKVEHQVRPTLGRPPLLIEADDLAKGYERKTISIPVTQVIGFGLQQQFVRNSSNISQSLLLKPSELGHSPRTRVSPSDSSFRPNGLPEFRPQLAVPLPRLDKRQAEVPPRPYRARARPERSYCPTPQMHQVYTKTSLPLSTKPTVSLTSSLMTNISAELTLGASTAPVTLPD</sequence>
<dbReference type="AlphaFoldDB" id="A0A448WN62"/>
<gene>
    <name evidence="2" type="ORF">PXEA_LOCUS9415</name>
</gene>
<reference evidence="2" key="1">
    <citation type="submission" date="2018-11" db="EMBL/GenBank/DDBJ databases">
        <authorList>
            <consortium name="Pathogen Informatics"/>
        </authorList>
    </citation>
    <scope>NUCLEOTIDE SEQUENCE</scope>
</reference>
<organism evidence="2 3">
    <name type="scientific">Protopolystoma xenopodis</name>
    <dbReference type="NCBI Taxonomy" id="117903"/>
    <lineage>
        <taxon>Eukaryota</taxon>
        <taxon>Metazoa</taxon>
        <taxon>Spiralia</taxon>
        <taxon>Lophotrochozoa</taxon>
        <taxon>Platyhelminthes</taxon>
        <taxon>Monogenea</taxon>
        <taxon>Polyopisthocotylea</taxon>
        <taxon>Polystomatidea</taxon>
        <taxon>Polystomatidae</taxon>
        <taxon>Protopolystoma</taxon>
    </lineage>
</organism>
<dbReference type="EMBL" id="CAAALY010026628">
    <property type="protein sequence ID" value="VEL15975.1"/>
    <property type="molecule type" value="Genomic_DNA"/>
</dbReference>
<dbReference type="Proteomes" id="UP000784294">
    <property type="component" value="Unassembled WGS sequence"/>
</dbReference>
<keyword evidence="3" id="KW-1185">Reference proteome</keyword>
<comment type="caution">
    <text evidence="2">The sequence shown here is derived from an EMBL/GenBank/DDBJ whole genome shotgun (WGS) entry which is preliminary data.</text>
</comment>
<evidence type="ECO:0000313" key="3">
    <source>
        <dbReference type="Proteomes" id="UP000784294"/>
    </source>
</evidence>
<accession>A0A448WN62</accession>
<evidence type="ECO:0000256" key="1">
    <source>
        <dbReference type="SAM" id="MobiDB-lite"/>
    </source>
</evidence>
<feature type="region of interest" description="Disordered" evidence="1">
    <location>
        <begin position="177"/>
        <end position="206"/>
    </location>
</feature>
<proteinExistence type="predicted"/>
<feature type="compositionally biased region" description="Polar residues" evidence="1">
    <location>
        <begin position="188"/>
        <end position="198"/>
    </location>
</feature>